<dbReference type="PROSITE" id="PS50144">
    <property type="entry name" value="MATH"/>
    <property type="match status" value="1"/>
</dbReference>
<dbReference type="Pfam" id="PF22486">
    <property type="entry name" value="MATH_2"/>
    <property type="match status" value="1"/>
</dbReference>
<evidence type="ECO:0000259" key="1">
    <source>
        <dbReference type="PROSITE" id="PS50144"/>
    </source>
</evidence>
<name>A0A5C7IST7_9ROSI</name>
<keyword evidence="3" id="KW-1185">Reference proteome</keyword>
<dbReference type="Gene3D" id="2.60.210.10">
    <property type="entry name" value="Apoptosis, Tumor Necrosis Factor Receptor Associated Protein 2, Chain A"/>
    <property type="match status" value="1"/>
</dbReference>
<dbReference type="PANTHER" id="PTHR46162">
    <property type="entry name" value="TRAF-LIKE FAMILY PROTEIN"/>
    <property type="match status" value="1"/>
</dbReference>
<dbReference type="OrthoDB" id="1883087at2759"/>
<evidence type="ECO:0000313" key="3">
    <source>
        <dbReference type="Proteomes" id="UP000323000"/>
    </source>
</evidence>
<dbReference type="PANTHER" id="PTHR46162:SF2">
    <property type="entry name" value="ANKYRIN REPEAT-CONTAINING PROTEIN-RELATED"/>
    <property type="match status" value="1"/>
</dbReference>
<dbReference type="InterPro" id="IPR008974">
    <property type="entry name" value="TRAF-like"/>
</dbReference>
<dbReference type="CDD" id="cd00121">
    <property type="entry name" value="MATH"/>
    <property type="match status" value="1"/>
</dbReference>
<feature type="domain" description="MATH" evidence="1">
    <location>
        <begin position="1"/>
        <end position="125"/>
    </location>
</feature>
<accession>A0A5C7IST7</accession>
<proteinExistence type="predicted"/>
<sequence length="139" mass="15924">MVLEIKDFISFSFISLKFHFTKFLRFVGFCRKIQLYPKGLTYPKGSHLSLFLYSVDLTTGSKVYIDYTIRILDQLHAKHITFKADRCFIDSTNGWGWTKFVSLSHLNDPVNGCLVKDICVVEAEVNVWGCQSSTADIVK</sequence>
<dbReference type="AlphaFoldDB" id="A0A5C7IST7"/>
<reference evidence="3" key="1">
    <citation type="journal article" date="2019" name="Gigascience">
        <title>De novo genome assembly of the endangered Acer yangbiense, a plant species with extremely small populations endemic to Yunnan Province, China.</title>
        <authorList>
            <person name="Yang J."/>
            <person name="Wariss H.M."/>
            <person name="Tao L."/>
            <person name="Zhang R."/>
            <person name="Yun Q."/>
            <person name="Hollingsworth P."/>
            <person name="Dao Z."/>
            <person name="Luo G."/>
            <person name="Guo H."/>
            <person name="Ma Y."/>
            <person name="Sun W."/>
        </authorList>
    </citation>
    <scope>NUCLEOTIDE SEQUENCE [LARGE SCALE GENOMIC DNA]</scope>
    <source>
        <strain evidence="3">cv. Malutang</strain>
    </source>
</reference>
<comment type="caution">
    <text evidence="2">The sequence shown here is derived from an EMBL/GenBank/DDBJ whole genome shotgun (WGS) entry which is preliminary data.</text>
</comment>
<protein>
    <recommendedName>
        <fullName evidence="1">MATH domain-containing protein</fullName>
    </recommendedName>
</protein>
<dbReference type="InterPro" id="IPR002083">
    <property type="entry name" value="MATH/TRAF_dom"/>
</dbReference>
<organism evidence="2 3">
    <name type="scientific">Acer yangbiense</name>
    <dbReference type="NCBI Taxonomy" id="1000413"/>
    <lineage>
        <taxon>Eukaryota</taxon>
        <taxon>Viridiplantae</taxon>
        <taxon>Streptophyta</taxon>
        <taxon>Embryophyta</taxon>
        <taxon>Tracheophyta</taxon>
        <taxon>Spermatophyta</taxon>
        <taxon>Magnoliopsida</taxon>
        <taxon>eudicotyledons</taxon>
        <taxon>Gunneridae</taxon>
        <taxon>Pentapetalae</taxon>
        <taxon>rosids</taxon>
        <taxon>malvids</taxon>
        <taxon>Sapindales</taxon>
        <taxon>Sapindaceae</taxon>
        <taxon>Hippocastanoideae</taxon>
        <taxon>Acereae</taxon>
        <taxon>Acer</taxon>
    </lineage>
</organism>
<evidence type="ECO:0000313" key="2">
    <source>
        <dbReference type="EMBL" id="TXG71472.1"/>
    </source>
</evidence>
<dbReference type="SUPFAM" id="SSF49599">
    <property type="entry name" value="TRAF domain-like"/>
    <property type="match status" value="1"/>
</dbReference>
<dbReference type="Proteomes" id="UP000323000">
    <property type="component" value="Chromosome 1"/>
</dbReference>
<dbReference type="EMBL" id="VAHF01000001">
    <property type="protein sequence ID" value="TXG71472.1"/>
    <property type="molecule type" value="Genomic_DNA"/>
</dbReference>
<gene>
    <name evidence="2" type="ORF">EZV62_000051</name>
</gene>